<dbReference type="PATRIC" id="fig|907488.3.peg.627"/>
<evidence type="ECO:0000256" key="3">
    <source>
        <dbReference type="ARBA" id="ARBA00022691"/>
    </source>
</evidence>
<reference evidence="4 5" key="1">
    <citation type="submission" date="2010-10" db="EMBL/GenBank/DDBJ databases">
        <authorList>
            <person name="Chen C."/>
            <person name="Kittichotirat W."/>
            <person name="Asikainen S."/>
            <person name="Bumgarner R."/>
        </authorList>
    </citation>
    <scope>NUCLEOTIDE SEQUENCE [LARGE SCALE GENOMIC DNA]</scope>
    <source>
        <strain evidence="4 5">SC1083</strain>
    </source>
</reference>
<keyword evidence="2 4" id="KW-0808">Transferase</keyword>
<dbReference type="PROSITE" id="PS51682">
    <property type="entry name" value="SAM_OMT_I"/>
    <property type="match status" value="1"/>
</dbReference>
<proteinExistence type="predicted"/>
<evidence type="ECO:0000313" key="4">
    <source>
        <dbReference type="EMBL" id="EGY34248.1"/>
    </source>
</evidence>
<gene>
    <name evidence="4" type="ORF">SC1083_0635</name>
</gene>
<evidence type="ECO:0000256" key="1">
    <source>
        <dbReference type="ARBA" id="ARBA00022603"/>
    </source>
</evidence>
<sequence length="196" mass="22027">MNKQRKDYIANLYQTYHNADIEQPDRLNRWCSIEPESAEFLAFLVLAKQAKKLLEIGTSGGYSSLWLADAAEQTSGHLITLEIEKERRQTALKHLTTTRLSDVATALCTDAGTFLQNSQDSYDFIFLDAERPAYPVYWTYLKTCLQAPGSVLVVDNVLSHAEQVQDFIALINADNDFEQTVLPIGAGLLLVVKNNR</sequence>
<dbReference type="InterPro" id="IPR029063">
    <property type="entry name" value="SAM-dependent_MTases_sf"/>
</dbReference>
<dbReference type="SUPFAM" id="SSF53335">
    <property type="entry name" value="S-adenosyl-L-methionine-dependent methyltransferases"/>
    <property type="match status" value="1"/>
</dbReference>
<dbReference type="SMR" id="G4A744"/>
<evidence type="ECO:0000256" key="2">
    <source>
        <dbReference type="ARBA" id="ARBA00022679"/>
    </source>
</evidence>
<protein>
    <submittedName>
        <fullName evidence="4">O-methyl transferase</fullName>
    </submittedName>
</protein>
<dbReference type="Gene3D" id="3.40.50.150">
    <property type="entry name" value="Vaccinia Virus protein VP39"/>
    <property type="match status" value="1"/>
</dbReference>
<dbReference type="AlphaFoldDB" id="G4A744"/>
<accession>G4A744</accession>
<dbReference type="GO" id="GO:0032259">
    <property type="term" value="P:methylation"/>
    <property type="evidence" value="ECO:0007669"/>
    <property type="project" value="UniProtKB-KW"/>
</dbReference>
<dbReference type="PANTHER" id="PTHR43167:SF1">
    <property type="entry name" value="PUTATIVE (AFU_ORTHOLOGUE AFUA_6G01830)-RELATED"/>
    <property type="match status" value="1"/>
</dbReference>
<comment type="caution">
    <text evidence="4">The sequence shown here is derived from an EMBL/GenBank/DDBJ whole genome shotgun (WGS) entry which is preliminary data.</text>
</comment>
<name>G4A744_AGGAC</name>
<dbReference type="RefSeq" id="WP_005556493.1">
    <property type="nucleotide sequence ID" value="NZ_AEJM01000016.1"/>
</dbReference>
<keyword evidence="1" id="KW-0489">Methyltransferase</keyword>
<keyword evidence="3" id="KW-0949">S-adenosyl-L-methionine</keyword>
<dbReference type="Pfam" id="PF01596">
    <property type="entry name" value="Methyltransf_3"/>
    <property type="match status" value="1"/>
</dbReference>
<organism evidence="4 5">
    <name type="scientific">Aggregatibacter actinomycetemcomitans serotype e str. SC1083</name>
    <dbReference type="NCBI Taxonomy" id="907488"/>
    <lineage>
        <taxon>Bacteria</taxon>
        <taxon>Pseudomonadati</taxon>
        <taxon>Pseudomonadota</taxon>
        <taxon>Gammaproteobacteria</taxon>
        <taxon>Pasteurellales</taxon>
        <taxon>Pasteurellaceae</taxon>
        <taxon>Aggregatibacter</taxon>
    </lineage>
</organism>
<dbReference type="PANTHER" id="PTHR43167">
    <property type="entry name" value="PUTATIVE (AFU_ORTHOLOGUE AFUA_6G01830)-RELATED"/>
    <property type="match status" value="1"/>
</dbReference>
<dbReference type="EMBL" id="AEJM01000016">
    <property type="protein sequence ID" value="EGY34248.1"/>
    <property type="molecule type" value="Genomic_DNA"/>
</dbReference>
<dbReference type="Proteomes" id="UP000005508">
    <property type="component" value="Unassembled WGS sequence"/>
</dbReference>
<dbReference type="InterPro" id="IPR002935">
    <property type="entry name" value="SAM_O-MeTrfase"/>
</dbReference>
<evidence type="ECO:0000313" key="5">
    <source>
        <dbReference type="Proteomes" id="UP000005508"/>
    </source>
</evidence>
<dbReference type="CDD" id="cd02440">
    <property type="entry name" value="AdoMet_MTases"/>
    <property type="match status" value="1"/>
</dbReference>
<dbReference type="GO" id="GO:0008171">
    <property type="term" value="F:O-methyltransferase activity"/>
    <property type="evidence" value="ECO:0007669"/>
    <property type="project" value="InterPro"/>
</dbReference>